<keyword evidence="9 12" id="KW-0234">DNA repair</keyword>
<evidence type="ECO:0000256" key="7">
    <source>
        <dbReference type="ARBA" id="ARBA00023014"/>
    </source>
</evidence>
<organism evidence="14 15">
    <name type="scientific">Thermodesulfovibrio aggregans</name>
    <dbReference type="NCBI Taxonomy" id="86166"/>
    <lineage>
        <taxon>Bacteria</taxon>
        <taxon>Pseudomonadati</taxon>
        <taxon>Nitrospirota</taxon>
        <taxon>Thermodesulfovibrionia</taxon>
        <taxon>Thermodesulfovibrionales</taxon>
        <taxon>Thermodesulfovibrionaceae</taxon>
        <taxon>Thermodesulfovibrio</taxon>
    </lineage>
</organism>
<dbReference type="Proteomes" id="UP000054976">
    <property type="component" value="Unassembled WGS sequence"/>
</dbReference>
<evidence type="ECO:0000256" key="3">
    <source>
        <dbReference type="ARBA" id="ARBA00022723"/>
    </source>
</evidence>
<dbReference type="PROSITE" id="PS01155">
    <property type="entry name" value="ENDONUCLEASE_III_2"/>
    <property type="match status" value="1"/>
</dbReference>
<keyword evidence="8 12" id="KW-0238">DNA-binding</keyword>
<evidence type="ECO:0000256" key="10">
    <source>
        <dbReference type="ARBA" id="ARBA00023239"/>
    </source>
</evidence>
<keyword evidence="4 12" id="KW-0227">DNA damage</keyword>
<evidence type="ECO:0000313" key="15">
    <source>
        <dbReference type="Proteomes" id="UP000054976"/>
    </source>
</evidence>
<dbReference type="SMART" id="SM00525">
    <property type="entry name" value="FES"/>
    <property type="match status" value="1"/>
</dbReference>
<gene>
    <name evidence="12" type="primary">nth</name>
    <name evidence="14" type="ORF">TAGGR_2314</name>
</gene>
<dbReference type="InterPro" id="IPR011257">
    <property type="entry name" value="DNA_glycosylase"/>
</dbReference>
<evidence type="ECO:0000256" key="11">
    <source>
        <dbReference type="ARBA" id="ARBA00023295"/>
    </source>
</evidence>
<keyword evidence="10 12" id="KW-0456">Lyase</keyword>
<dbReference type="GO" id="GO:0003677">
    <property type="term" value="F:DNA binding"/>
    <property type="evidence" value="ECO:0007669"/>
    <property type="project" value="UniProtKB-UniRule"/>
</dbReference>
<dbReference type="FunFam" id="1.10.1670.10:FF:000001">
    <property type="entry name" value="Endonuclease III"/>
    <property type="match status" value="1"/>
</dbReference>
<evidence type="ECO:0000256" key="9">
    <source>
        <dbReference type="ARBA" id="ARBA00023204"/>
    </source>
</evidence>
<keyword evidence="5 12" id="KW-0378">Hydrolase</keyword>
<comment type="catalytic activity">
    <reaction evidence="12">
        <text>2'-deoxyribonucleotide-(2'-deoxyribose 5'-phosphate)-2'-deoxyribonucleotide-DNA = a 3'-end 2'-deoxyribonucleotide-(2,3-dehydro-2,3-deoxyribose 5'-phosphate)-DNA + a 5'-end 5'-phospho-2'-deoxyribonucleoside-DNA + H(+)</text>
        <dbReference type="Rhea" id="RHEA:66592"/>
        <dbReference type="Rhea" id="RHEA-COMP:13180"/>
        <dbReference type="Rhea" id="RHEA-COMP:16897"/>
        <dbReference type="Rhea" id="RHEA-COMP:17067"/>
        <dbReference type="ChEBI" id="CHEBI:15378"/>
        <dbReference type="ChEBI" id="CHEBI:136412"/>
        <dbReference type="ChEBI" id="CHEBI:157695"/>
        <dbReference type="ChEBI" id="CHEBI:167181"/>
        <dbReference type="EC" id="4.2.99.18"/>
    </reaction>
</comment>
<dbReference type="EC" id="4.2.99.18" evidence="12"/>
<dbReference type="HAMAP" id="MF_00942">
    <property type="entry name" value="Nth"/>
    <property type="match status" value="1"/>
</dbReference>
<evidence type="ECO:0000256" key="6">
    <source>
        <dbReference type="ARBA" id="ARBA00023004"/>
    </source>
</evidence>
<accession>A0A0U9HX15</accession>
<dbReference type="NCBIfam" id="TIGR01083">
    <property type="entry name" value="nth"/>
    <property type="match status" value="1"/>
</dbReference>
<dbReference type="InterPro" id="IPR023170">
    <property type="entry name" value="HhH_base_excis_C"/>
</dbReference>
<comment type="caution">
    <text evidence="12">Lacks conserved residue(s) required for the propagation of feature annotation.</text>
</comment>
<name>A0A0U9HX15_9BACT</name>
<dbReference type="GO" id="GO:0140078">
    <property type="term" value="F:class I DNA-(apurinic or apyrimidinic site) endonuclease activity"/>
    <property type="evidence" value="ECO:0007669"/>
    <property type="project" value="UniProtKB-EC"/>
</dbReference>
<comment type="function">
    <text evidence="12">DNA repair enzyme that has both DNA N-glycosylase activity and AP-lyase activity. The DNA N-glycosylase activity releases various damaged pyrimidines from DNA by cleaving the N-glycosidic bond, leaving an AP (apurinic/apyrimidinic) site. The AP-lyase activity cleaves the phosphodiester bond 3' to the AP site by a beta-elimination, leaving a 3'-terminal unsaturated sugar and a product with a terminal 5'-phosphate.</text>
</comment>
<dbReference type="STRING" id="86166.TAGGR_2314"/>
<dbReference type="Gene3D" id="1.10.340.30">
    <property type="entry name" value="Hypothetical protein, domain 2"/>
    <property type="match status" value="1"/>
</dbReference>
<dbReference type="PANTHER" id="PTHR10359">
    <property type="entry name" value="A/G-SPECIFIC ADENINE GLYCOSYLASE/ENDONUCLEASE III"/>
    <property type="match status" value="1"/>
</dbReference>
<dbReference type="InterPro" id="IPR003651">
    <property type="entry name" value="Endonuclease3_FeS-loop_motif"/>
</dbReference>
<keyword evidence="6" id="KW-0408">Iron</keyword>
<protein>
    <recommendedName>
        <fullName evidence="12">Endonuclease III</fullName>
        <ecNumber evidence="12">4.2.99.18</ecNumber>
    </recommendedName>
    <alternativeName>
        <fullName evidence="12">DNA-(apurinic or apyrimidinic site) lyase</fullName>
    </alternativeName>
</protein>
<dbReference type="GO" id="GO:0046872">
    <property type="term" value="F:metal ion binding"/>
    <property type="evidence" value="ECO:0007669"/>
    <property type="project" value="UniProtKB-KW"/>
</dbReference>
<sequence length="210" mass="23925">MDNKEKVLEIIRRLDERYPNVKTALNFNTALDLLVATILSAQTTDVNVNKVTENLFKKYRTAHDYANAPIEELENDIKSINFYKNKAKYIKNLAIKLVEKFNGEVPKTMDELVTLPGVGRKTANIVLWNAFGINEGVAVDTHVKRISKLLGLTQHTEPDKIEQDLMKITPREYWGKLSHLLIMLGREICKARAPQHKICPLNDICPSSKL</sequence>
<keyword evidence="15" id="KW-1185">Reference proteome</keyword>
<dbReference type="InterPro" id="IPR003265">
    <property type="entry name" value="HhH-GPD_domain"/>
</dbReference>
<dbReference type="EMBL" id="BCNO01000002">
    <property type="protein sequence ID" value="GAQ95421.1"/>
    <property type="molecule type" value="Genomic_DNA"/>
</dbReference>
<dbReference type="FunFam" id="1.10.340.30:FF:000001">
    <property type="entry name" value="Endonuclease III"/>
    <property type="match status" value="1"/>
</dbReference>
<evidence type="ECO:0000256" key="8">
    <source>
        <dbReference type="ARBA" id="ARBA00023125"/>
    </source>
</evidence>
<comment type="caution">
    <text evidence="14">The sequence shown here is derived from an EMBL/GenBank/DDBJ whole genome shotgun (WGS) entry which is preliminary data.</text>
</comment>
<dbReference type="AlphaFoldDB" id="A0A0U9HX15"/>
<evidence type="ECO:0000256" key="5">
    <source>
        <dbReference type="ARBA" id="ARBA00022801"/>
    </source>
</evidence>
<evidence type="ECO:0000259" key="13">
    <source>
        <dbReference type="SMART" id="SM00478"/>
    </source>
</evidence>
<evidence type="ECO:0000256" key="12">
    <source>
        <dbReference type="HAMAP-Rule" id="MF_00942"/>
    </source>
</evidence>
<dbReference type="RefSeq" id="WP_059176855.1">
    <property type="nucleotide sequence ID" value="NZ_BCNO01000002.1"/>
</dbReference>
<dbReference type="SMART" id="SM00478">
    <property type="entry name" value="ENDO3c"/>
    <property type="match status" value="1"/>
</dbReference>
<comment type="cofactor">
    <cofactor evidence="12">
        <name>[4Fe-4S] cluster</name>
        <dbReference type="ChEBI" id="CHEBI:49883"/>
    </cofactor>
    <text evidence="12">Binds 1 [4Fe-4S] cluster.</text>
</comment>
<keyword evidence="11 12" id="KW-0326">Glycosidase</keyword>
<dbReference type="GO" id="GO:0051539">
    <property type="term" value="F:4 iron, 4 sulfur cluster binding"/>
    <property type="evidence" value="ECO:0007669"/>
    <property type="project" value="UniProtKB-KW"/>
</dbReference>
<proteinExistence type="inferred from homology"/>
<dbReference type="PIRSF" id="PIRSF001435">
    <property type="entry name" value="Nth"/>
    <property type="match status" value="1"/>
</dbReference>
<evidence type="ECO:0000313" key="14">
    <source>
        <dbReference type="EMBL" id="GAQ95421.1"/>
    </source>
</evidence>
<dbReference type="SUPFAM" id="SSF48150">
    <property type="entry name" value="DNA-glycosylase"/>
    <property type="match status" value="1"/>
</dbReference>
<evidence type="ECO:0000256" key="1">
    <source>
        <dbReference type="ARBA" id="ARBA00008343"/>
    </source>
</evidence>
<keyword evidence="2" id="KW-0004">4Fe-4S</keyword>
<feature type="domain" description="HhH-GPD" evidence="13">
    <location>
        <begin position="39"/>
        <end position="187"/>
    </location>
</feature>
<keyword evidence="3" id="KW-0479">Metal-binding</keyword>
<dbReference type="GO" id="GO:0019104">
    <property type="term" value="F:DNA N-glycosylase activity"/>
    <property type="evidence" value="ECO:0007669"/>
    <property type="project" value="UniProtKB-UniRule"/>
</dbReference>
<comment type="similarity">
    <text evidence="1 12">Belongs to the Nth/MutY family.</text>
</comment>
<dbReference type="GO" id="GO:0006285">
    <property type="term" value="P:base-excision repair, AP site formation"/>
    <property type="evidence" value="ECO:0007669"/>
    <property type="project" value="TreeGrafter"/>
</dbReference>
<dbReference type="Pfam" id="PF00730">
    <property type="entry name" value="HhH-GPD"/>
    <property type="match status" value="1"/>
</dbReference>
<dbReference type="OrthoDB" id="9800977at2"/>
<dbReference type="Gene3D" id="1.10.1670.10">
    <property type="entry name" value="Helix-hairpin-Helix base-excision DNA repair enzymes (C-terminal)"/>
    <property type="match status" value="1"/>
</dbReference>
<evidence type="ECO:0000256" key="4">
    <source>
        <dbReference type="ARBA" id="ARBA00022763"/>
    </source>
</evidence>
<dbReference type="InterPro" id="IPR004036">
    <property type="entry name" value="Endonuclease-III-like_CS2"/>
</dbReference>
<dbReference type="CDD" id="cd00056">
    <property type="entry name" value="ENDO3c"/>
    <property type="match status" value="1"/>
</dbReference>
<dbReference type="PANTHER" id="PTHR10359:SF18">
    <property type="entry name" value="ENDONUCLEASE III"/>
    <property type="match status" value="1"/>
</dbReference>
<dbReference type="InterPro" id="IPR005759">
    <property type="entry name" value="Nth"/>
</dbReference>
<dbReference type="Pfam" id="PF00633">
    <property type="entry name" value="HHH"/>
    <property type="match status" value="1"/>
</dbReference>
<reference evidence="15" key="1">
    <citation type="submission" date="2016-01" db="EMBL/GenBank/DDBJ databases">
        <title>Draft genome sequence of Thermodesulfovibrio aggregans strain TGE-P1.</title>
        <authorList>
            <person name="Sekiguchi Y."/>
            <person name="Ohashi A."/>
            <person name="Matsuura N."/>
            <person name="Tourlousse M.D."/>
        </authorList>
    </citation>
    <scope>NUCLEOTIDE SEQUENCE [LARGE SCALE GENOMIC DNA]</scope>
    <source>
        <strain evidence="15">TGE-P1</strain>
    </source>
</reference>
<evidence type="ECO:0000256" key="2">
    <source>
        <dbReference type="ARBA" id="ARBA00022485"/>
    </source>
</evidence>
<keyword evidence="14" id="KW-0255">Endonuclease</keyword>
<dbReference type="InterPro" id="IPR000445">
    <property type="entry name" value="HhH_motif"/>
</dbReference>
<keyword evidence="7" id="KW-0411">Iron-sulfur</keyword>
<keyword evidence="14" id="KW-0540">Nuclease</keyword>